<dbReference type="AlphaFoldDB" id="A0A9D4BJ92"/>
<dbReference type="Proteomes" id="UP000828390">
    <property type="component" value="Unassembled WGS sequence"/>
</dbReference>
<name>A0A9D4BJ92_DREPO</name>
<accession>A0A9D4BJ92</accession>
<protein>
    <submittedName>
        <fullName evidence="2">Uncharacterized protein</fullName>
    </submittedName>
</protein>
<proteinExistence type="predicted"/>
<sequence length="140" mass="15168">MVVQHRSGSKYENSDALSRIAPPLSACPSYVTGIKPRDLPCRGCQYCTKADEQWGSFTKEVDNAIGLSTGGNFSFANVHVIQETCPVAPHGKPSARSGPKQSPQHGGRVWEPGGQVSECIVRSEQLKTDMHAEVLRKSCN</sequence>
<feature type="region of interest" description="Disordered" evidence="1">
    <location>
        <begin position="87"/>
        <end position="112"/>
    </location>
</feature>
<evidence type="ECO:0000313" key="3">
    <source>
        <dbReference type="Proteomes" id="UP000828390"/>
    </source>
</evidence>
<evidence type="ECO:0000313" key="2">
    <source>
        <dbReference type="EMBL" id="KAH3696819.1"/>
    </source>
</evidence>
<comment type="caution">
    <text evidence="2">The sequence shown here is derived from an EMBL/GenBank/DDBJ whole genome shotgun (WGS) entry which is preliminary data.</text>
</comment>
<evidence type="ECO:0000256" key="1">
    <source>
        <dbReference type="SAM" id="MobiDB-lite"/>
    </source>
</evidence>
<reference evidence="2" key="1">
    <citation type="journal article" date="2019" name="bioRxiv">
        <title>The Genome of the Zebra Mussel, Dreissena polymorpha: A Resource for Invasive Species Research.</title>
        <authorList>
            <person name="McCartney M.A."/>
            <person name="Auch B."/>
            <person name="Kono T."/>
            <person name="Mallez S."/>
            <person name="Zhang Y."/>
            <person name="Obille A."/>
            <person name="Becker A."/>
            <person name="Abrahante J.E."/>
            <person name="Garbe J."/>
            <person name="Badalamenti J.P."/>
            <person name="Herman A."/>
            <person name="Mangelson H."/>
            <person name="Liachko I."/>
            <person name="Sullivan S."/>
            <person name="Sone E.D."/>
            <person name="Koren S."/>
            <person name="Silverstein K.A.T."/>
            <person name="Beckman K.B."/>
            <person name="Gohl D.M."/>
        </authorList>
    </citation>
    <scope>NUCLEOTIDE SEQUENCE</scope>
    <source>
        <strain evidence="2">Duluth1</strain>
        <tissue evidence="2">Whole animal</tissue>
    </source>
</reference>
<reference evidence="2" key="2">
    <citation type="submission" date="2020-11" db="EMBL/GenBank/DDBJ databases">
        <authorList>
            <person name="McCartney M.A."/>
            <person name="Auch B."/>
            <person name="Kono T."/>
            <person name="Mallez S."/>
            <person name="Becker A."/>
            <person name="Gohl D.M."/>
            <person name="Silverstein K.A.T."/>
            <person name="Koren S."/>
            <person name="Bechman K.B."/>
            <person name="Herman A."/>
            <person name="Abrahante J.E."/>
            <person name="Garbe J."/>
        </authorList>
    </citation>
    <scope>NUCLEOTIDE SEQUENCE</scope>
    <source>
        <strain evidence="2">Duluth1</strain>
        <tissue evidence="2">Whole animal</tissue>
    </source>
</reference>
<organism evidence="2 3">
    <name type="scientific">Dreissena polymorpha</name>
    <name type="common">Zebra mussel</name>
    <name type="synonym">Mytilus polymorpha</name>
    <dbReference type="NCBI Taxonomy" id="45954"/>
    <lineage>
        <taxon>Eukaryota</taxon>
        <taxon>Metazoa</taxon>
        <taxon>Spiralia</taxon>
        <taxon>Lophotrochozoa</taxon>
        <taxon>Mollusca</taxon>
        <taxon>Bivalvia</taxon>
        <taxon>Autobranchia</taxon>
        <taxon>Heteroconchia</taxon>
        <taxon>Euheterodonta</taxon>
        <taxon>Imparidentia</taxon>
        <taxon>Neoheterodontei</taxon>
        <taxon>Myida</taxon>
        <taxon>Dreissenoidea</taxon>
        <taxon>Dreissenidae</taxon>
        <taxon>Dreissena</taxon>
    </lineage>
</organism>
<keyword evidence="3" id="KW-1185">Reference proteome</keyword>
<dbReference type="EMBL" id="JAIWYP010000016">
    <property type="protein sequence ID" value="KAH3696819.1"/>
    <property type="molecule type" value="Genomic_DNA"/>
</dbReference>
<gene>
    <name evidence="2" type="ORF">DPMN_084297</name>
</gene>